<dbReference type="Gene3D" id="3.40.50.720">
    <property type="entry name" value="NAD(P)-binding Rossmann-like Domain"/>
    <property type="match status" value="1"/>
</dbReference>
<dbReference type="EMBL" id="CM003140">
    <property type="protein sequence ID" value="KIS71602.1"/>
    <property type="molecule type" value="Genomic_DNA"/>
</dbReference>
<accession>A0A0D1CF18</accession>
<dbReference type="CDD" id="cd08241">
    <property type="entry name" value="QOR1"/>
    <property type="match status" value="1"/>
</dbReference>
<dbReference type="VEuPathDB" id="FungiDB:UMAG_00045"/>
<dbReference type="RefSeq" id="XP_011386019.1">
    <property type="nucleotide sequence ID" value="XM_011387717.1"/>
</dbReference>
<dbReference type="KEGG" id="uma:UMAG_00045"/>
<dbReference type="Gene3D" id="3.90.180.10">
    <property type="entry name" value="Medium-chain alcohol dehydrogenases, catalytic domain"/>
    <property type="match status" value="1"/>
</dbReference>
<dbReference type="GO" id="GO:0008270">
    <property type="term" value="F:zinc ion binding"/>
    <property type="evidence" value="ECO:0007669"/>
    <property type="project" value="InterPro"/>
</dbReference>
<dbReference type="SMART" id="SM00829">
    <property type="entry name" value="PKS_ER"/>
    <property type="match status" value="1"/>
</dbReference>
<dbReference type="GeneID" id="23561453"/>
<organism evidence="2 3">
    <name type="scientific">Mycosarcoma maydis</name>
    <name type="common">Corn smut fungus</name>
    <name type="synonym">Ustilago maydis</name>
    <dbReference type="NCBI Taxonomy" id="5270"/>
    <lineage>
        <taxon>Eukaryota</taxon>
        <taxon>Fungi</taxon>
        <taxon>Dikarya</taxon>
        <taxon>Basidiomycota</taxon>
        <taxon>Ustilaginomycotina</taxon>
        <taxon>Ustilaginomycetes</taxon>
        <taxon>Ustilaginales</taxon>
        <taxon>Ustilaginaceae</taxon>
        <taxon>Mycosarcoma</taxon>
    </lineage>
</organism>
<feature type="domain" description="Enoyl reductase (ER)" evidence="1">
    <location>
        <begin position="14"/>
        <end position="330"/>
    </location>
</feature>
<dbReference type="InterPro" id="IPR036291">
    <property type="entry name" value="NAD(P)-bd_dom_sf"/>
</dbReference>
<dbReference type="InterPro" id="IPR020843">
    <property type="entry name" value="ER"/>
</dbReference>
<name>A0A0D1CF18_MYCMD</name>
<dbReference type="PROSITE" id="PS01162">
    <property type="entry name" value="QOR_ZETA_CRYSTAL"/>
    <property type="match status" value="1"/>
</dbReference>
<dbReference type="Proteomes" id="UP000000561">
    <property type="component" value="Chromosome 1"/>
</dbReference>
<dbReference type="OMA" id="CDIRGVF"/>
<dbReference type="SUPFAM" id="SSF51735">
    <property type="entry name" value="NAD(P)-binding Rossmann-fold domains"/>
    <property type="match status" value="1"/>
</dbReference>
<dbReference type="InterPro" id="IPR013149">
    <property type="entry name" value="ADH-like_C"/>
</dbReference>
<dbReference type="OrthoDB" id="10257049at2759"/>
<dbReference type="AlphaFoldDB" id="A0A0D1CF18"/>
<gene>
    <name evidence="2" type="ORF">UMAG_00045</name>
</gene>
<reference evidence="2 3" key="1">
    <citation type="journal article" date="2006" name="Nature">
        <title>Insights from the genome of the biotrophic fungal plant pathogen Ustilago maydis.</title>
        <authorList>
            <person name="Kamper J."/>
            <person name="Kahmann R."/>
            <person name="Bolker M."/>
            <person name="Ma L.J."/>
            <person name="Brefort T."/>
            <person name="Saville B.J."/>
            <person name="Banuett F."/>
            <person name="Kronstad J.W."/>
            <person name="Gold S.E."/>
            <person name="Muller O."/>
            <person name="Perlin M.H."/>
            <person name="Wosten H.A."/>
            <person name="de Vries R."/>
            <person name="Ruiz-Herrera J."/>
            <person name="Reynaga-Pena C.G."/>
            <person name="Snetselaar K."/>
            <person name="McCann M."/>
            <person name="Perez-Martin J."/>
            <person name="Feldbrugge M."/>
            <person name="Basse C.W."/>
            <person name="Steinberg G."/>
            <person name="Ibeas J.I."/>
            <person name="Holloman W."/>
            <person name="Guzman P."/>
            <person name="Farman M."/>
            <person name="Stajich J.E."/>
            <person name="Sentandreu R."/>
            <person name="Gonzalez-Prieto J.M."/>
            <person name="Kennell J.C."/>
            <person name="Molina L."/>
            <person name="Schirawski J."/>
            <person name="Mendoza-Mendoza A."/>
            <person name="Greilinger D."/>
            <person name="Munch K."/>
            <person name="Rossel N."/>
            <person name="Scherer M."/>
            <person name="Vranes M."/>
            <person name="Ladendorf O."/>
            <person name="Vincon V."/>
            <person name="Fuchs U."/>
            <person name="Sandrock B."/>
            <person name="Meng S."/>
            <person name="Ho E.C."/>
            <person name="Cahill M.J."/>
            <person name="Boyce K.J."/>
            <person name="Klose J."/>
            <person name="Klosterman S.J."/>
            <person name="Deelstra H.J."/>
            <person name="Ortiz-Castellanos L."/>
            <person name="Li W."/>
            <person name="Sanchez-Alonso P."/>
            <person name="Schreier P.H."/>
            <person name="Hauser-Hahn I."/>
            <person name="Vaupel M."/>
            <person name="Koopmann E."/>
            <person name="Friedrich G."/>
            <person name="Voss H."/>
            <person name="Schluter T."/>
            <person name="Margolis J."/>
            <person name="Platt D."/>
            <person name="Swimmer C."/>
            <person name="Gnirke A."/>
            <person name="Chen F."/>
            <person name="Vysotskaia V."/>
            <person name="Mannhaupt G."/>
            <person name="Guldener U."/>
            <person name="Munsterkotter M."/>
            <person name="Haase D."/>
            <person name="Oesterheld M."/>
            <person name="Mewes H.W."/>
            <person name="Mauceli E.W."/>
            <person name="DeCaprio D."/>
            <person name="Wade C.M."/>
            <person name="Butler J."/>
            <person name="Young S."/>
            <person name="Jaffe D.B."/>
            <person name="Calvo S."/>
            <person name="Nusbaum C."/>
            <person name="Galagan J."/>
            <person name="Birren B.W."/>
        </authorList>
    </citation>
    <scope>NUCLEOTIDE SEQUENCE [LARGE SCALE GENOMIC DNA]</scope>
    <source>
        <strain evidence="3">DSM 14603 / FGSC 9021 / UM521</strain>
    </source>
</reference>
<sequence>MRAFYLHKDIAPSELLSTLVNDAPEPKVTAGSNEVLVDVHSAAFNFFDILAVQGKYQVKTPHPYVPGVEMAGIISKDSPIPEGCDFIPGKTRVFGAAQGAYGEKTKADYWQLMEVPEGITLEQAAGLFVTWPTSYAALKFRADVQPDEWVLVHAGAGGVGICAIQIAKAMGAKVIATAGSDDKLRVCKQFGGADYAVNYRDKDWQAQVKKITEGHGVDVVYDPVGMIVPSLKVIAWNGRIIVVGFAAGTIEKIPANLILLKNVAVTGVHWGAYVRNEPDKIGETWEALLDMFKTKKVTPTVFEHIYEGLESVPEGLKDLADRKTWGKAVVRIRADPQFPPKGKHKL</sequence>
<evidence type="ECO:0000313" key="3">
    <source>
        <dbReference type="Proteomes" id="UP000000561"/>
    </source>
</evidence>
<dbReference type="STRING" id="237631.A0A0D1CF18"/>
<dbReference type="InterPro" id="IPR002364">
    <property type="entry name" value="Quin_OxRdtase/zeta-crystal_CS"/>
</dbReference>
<dbReference type="Pfam" id="PF00107">
    <property type="entry name" value="ADH_zinc_N"/>
    <property type="match status" value="1"/>
</dbReference>
<dbReference type="SUPFAM" id="SSF50129">
    <property type="entry name" value="GroES-like"/>
    <property type="match status" value="1"/>
</dbReference>
<dbReference type="eggNOG" id="KOG1198">
    <property type="taxonomic scope" value="Eukaryota"/>
</dbReference>
<dbReference type="PANTHER" id="PTHR43677">
    <property type="entry name" value="SHORT-CHAIN DEHYDROGENASE/REDUCTASE"/>
    <property type="match status" value="1"/>
</dbReference>
<proteinExistence type="predicted"/>
<keyword evidence="3" id="KW-1185">Reference proteome</keyword>
<dbReference type="PANTHER" id="PTHR43677:SF4">
    <property type="entry name" value="QUINONE OXIDOREDUCTASE-LIKE PROTEIN 2"/>
    <property type="match status" value="1"/>
</dbReference>
<dbReference type="InterPro" id="IPR051397">
    <property type="entry name" value="Zn-ADH-like_protein"/>
</dbReference>
<dbReference type="InterPro" id="IPR011032">
    <property type="entry name" value="GroES-like_sf"/>
</dbReference>
<dbReference type="InterPro" id="IPR013154">
    <property type="entry name" value="ADH-like_N"/>
</dbReference>
<protein>
    <recommendedName>
        <fullName evidence="1">Enoyl reductase (ER) domain-containing protein</fullName>
    </recommendedName>
</protein>
<evidence type="ECO:0000259" key="1">
    <source>
        <dbReference type="SMART" id="SM00829"/>
    </source>
</evidence>
<evidence type="ECO:0000313" key="2">
    <source>
        <dbReference type="EMBL" id="KIS71602.1"/>
    </source>
</evidence>
<dbReference type="InParanoid" id="A0A0D1CF18"/>
<dbReference type="Pfam" id="PF08240">
    <property type="entry name" value="ADH_N"/>
    <property type="match status" value="1"/>
</dbReference>
<dbReference type="GO" id="GO:0016491">
    <property type="term" value="F:oxidoreductase activity"/>
    <property type="evidence" value="ECO:0000318"/>
    <property type="project" value="GO_Central"/>
</dbReference>